<dbReference type="AlphaFoldDB" id="A0A1H3W5Q7"/>
<evidence type="ECO:0000313" key="4">
    <source>
        <dbReference type="Proteomes" id="UP000199397"/>
    </source>
</evidence>
<keyword evidence="4" id="KW-1185">Reference proteome</keyword>
<dbReference type="PANTHER" id="PTHR43236">
    <property type="entry name" value="ANTITOXIN HIGA1"/>
    <property type="match status" value="1"/>
</dbReference>
<sequence>MNGLTQQELGDLVLVSRQFIHQLESGVKQPADDTLFAIAEVLRVNTRFFYIPLANDVKPEQCHFRKRKTTPVNLSNRVLALGTIFEQLVFILDKNLELPHIDFPDINIPNELTAEDIERSAEECRKYWGLGNNAPISNMIRVLENAGAVITCFDGVSDKVDALSINRNRPIIVRNNAKESICRMRFDLAHETAHIVLHQGVETGCSKTESEANAFASAFLFPRSAFLREFQGCIGKIRINWDKVYALKLRWKMSVRAIMYRAYYLGLLTAQQFRSANVYLNKSGQTKTEYFDEKIPDEHPEILSAALDILNQDMNISIYGIAEKLGISEEIIAQLTGYDLSKQVKHNNVRSLSLAR</sequence>
<evidence type="ECO:0000259" key="2">
    <source>
        <dbReference type="PROSITE" id="PS50943"/>
    </source>
</evidence>
<dbReference type="InterPro" id="IPR052345">
    <property type="entry name" value="Rad_response_metalloprotease"/>
</dbReference>
<organism evidence="3 4">
    <name type="scientific">Thiothrix caldifontis</name>
    <dbReference type="NCBI Taxonomy" id="525918"/>
    <lineage>
        <taxon>Bacteria</taxon>
        <taxon>Pseudomonadati</taxon>
        <taxon>Pseudomonadota</taxon>
        <taxon>Gammaproteobacteria</taxon>
        <taxon>Thiotrichales</taxon>
        <taxon>Thiotrichaceae</taxon>
        <taxon>Thiothrix</taxon>
    </lineage>
</organism>
<dbReference type="STRING" id="525918.SAMN05660964_00306"/>
<dbReference type="SUPFAM" id="SSF47413">
    <property type="entry name" value="lambda repressor-like DNA-binding domains"/>
    <property type="match status" value="1"/>
</dbReference>
<dbReference type="EMBL" id="FNQP01000002">
    <property type="protein sequence ID" value="SDZ82330.1"/>
    <property type="molecule type" value="Genomic_DNA"/>
</dbReference>
<dbReference type="InterPro" id="IPR010359">
    <property type="entry name" value="IrrE_HExxH"/>
</dbReference>
<feature type="domain" description="HTH cro/C1-type" evidence="2">
    <location>
        <begin position="2"/>
        <end position="49"/>
    </location>
</feature>
<proteinExistence type="inferred from homology"/>
<comment type="similarity">
    <text evidence="1">Belongs to the short-chain fatty acyl-CoA assimilation regulator (ScfR) family.</text>
</comment>
<reference evidence="3 4" key="1">
    <citation type="submission" date="2016-10" db="EMBL/GenBank/DDBJ databases">
        <authorList>
            <person name="de Groot N.N."/>
        </authorList>
    </citation>
    <scope>NUCLEOTIDE SEQUENCE [LARGE SCALE GENOMIC DNA]</scope>
    <source>
        <strain evidence="3 4">DSM 21228</strain>
    </source>
</reference>
<dbReference type="CDD" id="cd00093">
    <property type="entry name" value="HTH_XRE"/>
    <property type="match status" value="1"/>
</dbReference>
<dbReference type="PANTHER" id="PTHR43236:SF1">
    <property type="entry name" value="BLL7220 PROTEIN"/>
    <property type="match status" value="1"/>
</dbReference>
<dbReference type="Proteomes" id="UP000199397">
    <property type="component" value="Unassembled WGS sequence"/>
</dbReference>
<dbReference type="Pfam" id="PF01381">
    <property type="entry name" value="HTH_3"/>
    <property type="match status" value="1"/>
</dbReference>
<dbReference type="SMART" id="SM00530">
    <property type="entry name" value="HTH_XRE"/>
    <property type="match status" value="1"/>
</dbReference>
<name>A0A1H3W5Q7_9GAMM</name>
<dbReference type="Gene3D" id="1.10.260.40">
    <property type="entry name" value="lambda repressor-like DNA-binding domains"/>
    <property type="match status" value="1"/>
</dbReference>
<evidence type="ECO:0000313" key="3">
    <source>
        <dbReference type="EMBL" id="SDZ82330.1"/>
    </source>
</evidence>
<evidence type="ECO:0000256" key="1">
    <source>
        <dbReference type="ARBA" id="ARBA00007227"/>
    </source>
</evidence>
<dbReference type="InterPro" id="IPR001387">
    <property type="entry name" value="Cro/C1-type_HTH"/>
</dbReference>
<protein>
    <submittedName>
        <fullName evidence="3">Zn-dependent peptidase ImmA, M78 family</fullName>
    </submittedName>
</protein>
<dbReference type="PROSITE" id="PS50943">
    <property type="entry name" value="HTH_CROC1"/>
    <property type="match status" value="1"/>
</dbReference>
<gene>
    <name evidence="3" type="ORF">SAMN05660964_00306</name>
</gene>
<dbReference type="Gene3D" id="1.10.10.2910">
    <property type="match status" value="1"/>
</dbReference>
<dbReference type="InterPro" id="IPR010982">
    <property type="entry name" value="Lambda_DNA-bd_dom_sf"/>
</dbReference>
<accession>A0A1H3W5Q7</accession>
<dbReference type="GO" id="GO:0003677">
    <property type="term" value="F:DNA binding"/>
    <property type="evidence" value="ECO:0007669"/>
    <property type="project" value="InterPro"/>
</dbReference>
<dbReference type="Pfam" id="PF06114">
    <property type="entry name" value="Peptidase_M78"/>
    <property type="match status" value="1"/>
</dbReference>